<evidence type="ECO:0000256" key="1">
    <source>
        <dbReference type="ARBA" id="ARBA00004442"/>
    </source>
</evidence>
<evidence type="ECO:0000256" key="2">
    <source>
        <dbReference type="ARBA" id="ARBA00005722"/>
    </source>
</evidence>
<protein>
    <submittedName>
        <fullName evidence="7">Outer membrane scaffolding protein for murein synthesis, MipA/OmpV family</fullName>
    </submittedName>
</protein>
<keyword evidence="4" id="KW-0472">Membrane</keyword>
<evidence type="ECO:0000256" key="3">
    <source>
        <dbReference type="ARBA" id="ARBA00022729"/>
    </source>
</evidence>
<dbReference type="EMBL" id="FZPA01000006">
    <property type="protein sequence ID" value="SNS86769.1"/>
    <property type="molecule type" value="Genomic_DNA"/>
</dbReference>
<evidence type="ECO:0000313" key="7">
    <source>
        <dbReference type="EMBL" id="SNS86769.1"/>
    </source>
</evidence>
<keyword evidence="5" id="KW-0998">Cell outer membrane</keyword>
<dbReference type="RefSeq" id="WP_089215916.1">
    <property type="nucleotide sequence ID" value="NZ_FZPA01000006.1"/>
</dbReference>
<dbReference type="Proteomes" id="UP000198339">
    <property type="component" value="Unassembled WGS sequence"/>
</dbReference>
<sequence>MHRPVVRLAPSRPAASLFLALGAALLAFPAQADEMALAPDPGALENASLADEIIAKRPIAPAPAAYMQDRDIDQDILFPPTNPDDDDPDRKWARDYFAIAGGVLTSPRYNGADDNVVLPGGYLRGRISGFSFSTRGTNFQVDLIRQRRGQRIDWKLGPVVNLRSDRTGRIGDPQVEALGEKKVAVELGLTGGVTMTGVFTSKYDQLGLRFIVLADISGRHSSWVASPTIEYSTPLSKRAYIGMSVSVNVYGKGFGAYYFDVDPLGSAASGLPVYERAGRKATAGKYTIGVAGAYSLSGDLRKGFALLTGVQYGRMASRFAASPIVAIAGDKDQWIAGAGVAYQF</sequence>
<dbReference type="AlphaFoldDB" id="A0A239HZX1"/>
<accession>A0A239HZX1</accession>
<evidence type="ECO:0000256" key="5">
    <source>
        <dbReference type="ARBA" id="ARBA00023237"/>
    </source>
</evidence>
<dbReference type="PANTHER" id="PTHR38776">
    <property type="entry name" value="MLTA-INTERACTING PROTEIN-RELATED"/>
    <property type="match status" value="1"/>
</dbReference>
<comment type="subcellular location">
    <subcellularLocation>
        <location evidence="1">Cell outer membrane</location>
    </subcellularLocation>
</comment>
<gene>
    <name evidence="7" type="ORF">SAMN06295955_106210</name>
</gene>
<proteinExistence type="inferred from homology"/>
<keyword evidence="8" id="KW-1185">Reference proteome</keyword>
<evidence type="ECO:0000313" key="8">
    <source>
        <dbReference type="Proteomes" id="UP000198339"/>
    </source>
</evidence>
<dbReference type="OrthoDB" id="5462484at2"/>
<dbReference type="Pfam" id="PF06629">
    <property type="entry name" value="MipA"/>
    <property type="match status" value="1"/>
</dbReference>
<organism evidence="7 8">
    <name type="scientific">Sphingopyxis indica</name>
    <dbReference type="NCBI Taxonomy" id="436663"/>
    <lineage>
        <taxon>Bacteria</taxon>
        <taxon>Pseudomonadati</taxon>
        <taxon>Pseudomonadota</taxon>
        <taxon>Alphaproteobacteria</taxon>
        <taxon>Sphingomonadales</taxon>
        <taxon>Sphingomonadaceae</taxon>
        <taxon>Sphingopyxis</taxon>
    </lineage>
</organism>
<evidence type="ECO:0000256" key="4">
    <source>
        <dbReference type="ARBA" id="ARBA00023136"/>
    </source>
</evidence>
<reference evidence="7 8" key="1">
    <citation type="submission" date="2017-06" db="EMBL/GenBank/DDBJ databases">
        <authorList>
            <person name="Kim H.J."/>
            <person name="Triplett B.A."/>
        </authorList>
    </citation>
    <scope>NUCLEOTIDE SEQUENCE [LARGE SCALE GENOMIC DNA]</scope>
    <source>
        <strain evidence="7 8">DS15</strain>
    </source>
</reference>
<comment type="similarity">
    <text evidence="2">Belongs to the MipA/OmpV family.</text>
</comment>
<keyword evidence="3 6" id="KW-0732">Signal</keyword>
<evidence type="ECO:0000256" key="6">
    <source>
        <dbReference type="SAM" id="SignalP"/>
    </source>
</evidence>
<dbReference type="InterPro" id="IPR010583">
    <property type="entry name" value="MipA"/>
</dbReference>
<dbReference type="PANTHER" id="PTHR38776:SF1">
    <property type="entry name" value="MLTA-INTERACTING PROTEIN-RELATED"/>
    <property type="match status" value="1"/>
</dbReference>
<feature type="signal peptide" evidence="6">
    <location>
        <begin position="1"/>
        <end position="32"/>
    </location>
</feature>
<name>A0A239HZX1_9SPHN</name>
<dbReference type="GO" id="GO:0009279">
    <property type="term" value="C:cell outer membrane"/>
    <property type="evidence" value="ECO:0007669"/>
    <property type="project" value="UniProtKB-SubCell"/>
</dbReference>
<feature type="chain" id="PRO_5012286064" evidence="6">
    <location>
        <begin position="33"/>
        <end position="344"/>
    </location>
</feature>